<evidence type="ECO:0000256" key="2">
    <source>
        <dbReference type="ARBA" id="ARBA00022517"/>
    </source>
</evidence>
<sequence length="179" mass="19963">MPDPNSDWLLVGRVVAAHGLQGWLRVKCLSDFPERLTEPGQRWLQRDTDPEPLLYPLIQGQFFPAKGLYLVQLQGIPDRTAAEAWLGARVLVPASDRVPLEVDEYYYRDLIGLAVYHEGQWLGQVSGIWAAGQDVLEVTTARGQQVLIPFVKAFVPVVDLEQGQVHIQPPPGLLESFLG</sequence>
<dbReference type="PANTHER" id="PTHR33692">
    <property type="entry name" value="RIBOSOME MATURATION FACTOR RIMM"/>
    <property type="match status" value="1"/>
</dbReference>
<comment type="subcellular location">
    <subcellularLocation>
        <location evidence="5">Cytoplasm</location>
    </subcellularLocation>
</comment>
<feature type="domain" description="RimM N-terminal" evidence="6">
    <location>
        <begin position="11"/>
        <end position="95"/>
    </location>
</feature>
<dbReference type="HAMAP" id="MF_00014">
    <property type="entry name" value="Ribosome_mat_RimM"/>
    <property type="match status" value="1"/>
</dbReference>
<feature type="domain" description="Ribosome maturation factor RimM PRC barrel" evidence="7">
    <location>
        <begin position="108"/>
        <end position="173"/>
    </location>
</feature>
<evidence type="ECO:0000259" key="6">
    <source>
        <dbReference type="Pfam" id="PF01782"/>
    </source>
</evidence>
<dbReference type="InterPro" id="IPR011033">
    <property type="entry name" value="PRC_barrel-like_sf"/>
</dbReference>
<dbReference type="InterPro" id="IPR036976">
    <property type="entry name" value="RimM_N_sf"/>
</dbReference>
<evidence type="ECO:0000256" key="5">
    <source>
        <dbReference type="HAMAP-Rule" id="MF_00014"/>
    </source>
</evidence>
<dbReference type="Gene3D" id="2.40.30.60">
    <property type="entry name" value="RimM"/>
    <property type="match status" value="1"/>
</dbReference>
<evidence type="ECO:0000313" key="9">
    <source>
        <dbReference type="Proteomes" id="UP000830835"/>
    </source>
</evidence>
<dbReference type="InterPro" id="IPR002676">
    <property type="entry name" value="RimM_N"/>
</dbReference>
<dbReference type="InterPro" id="IPR011961">
    <property type="entry name" value="RimM"/>
</dbReference>
<evidence type="ECO:0000256" key="3">
    <source>
        <dbReference type="ARBA" id="ARBA00022552"/>
    </source>
</evidence>
<comment type="similarity">
    <text evidence="5">Belongs to the RimM family.</text>
</comment>
<dbReference type="PANTHER" id="PTHR33692:SF1">
    <property type="entry name" value="RIBOSOME MATURATION FACTOR RIMM"/>
    <property type="match status" value="1"/>
</dbReference>
<organism evidence="8 9">
    <name type="scientific">Thermostichus vulcanus str. 'Rupite'</name>
    <dbReference type="NCBI Taxonomy" id="2813851"/>
    <lineage>
        <taxon>Bacteria</taxon>
        <taxon>Bacillati</taxon>
        <taxon>Cyanobacteriota</taxon>
        <taxon>Cyanophyceae</taxon>
        <taxon>Thermostichales</taxon>
        <taxon>Thermostichaceae</taxon>
        <taxon>Thermostichus</taxon>
    </lineage>
</organism>
<proteinExistence type="inferred from homology"/>
<accession>A0ABT0CDQ6</accession>
<dbReference type="NCBIfam" id="TIGR02273">
    <property type="entry name" value="16S_RimM"/>
    <property type="match status" value="1"/>
</dbReference>
<comment type="subunit">
    <text evidence="5">Binds ribosomal protein uS19.</text>
</comment>
<comment type="domain">
    <text evidence="5">The PRC barrel domain binds ribosomal protein uS19.</text>
</comment>
<keyword evidence="1 5" id="KW-0963">Cytoplasm</keyword>
<reference evidence="8" key="1">
    <citation type="submission" date="2021-02" db="EMBL/GenBank/DDBJ databases">
        <title>The CRISPR/cas machinery reduction and long-range gene transfer in the hot spring cyanobacterium Synechococcus.</title>
        <authorList>
            <person name="Dvorak P."/>
            <person name="Jahodarova E."/>
            <person name="Hasler P."/>
            <person name="Poulickova A."/>
        </authorList>
    </citation>
    <scope>NUCLEOTIDE SEQUENCE</scope>
    <source>
        <strain evidence="8">Rupite</strain>
    </source>
</reference>
<evidence type="ECO:0000259" key="7">
    <source>
        <dbReference type="Pfam" id="PF24986"/>
    </source>
</evidence>
<gene>
    <name evidence="5 8" type="primary">rimM</name>
    <name evidence="8" type="ORF">JX360_13600</name>
</gene>
<comment type="function">
    <text evidence="5">An accessory protein needed during the final step in the assembly of 30S ribosomal subunit, possibly for assembly of the head region. Essential for efficient processing of 16S rRNA. May be needed both before and after RbfA during the maturation of 16S rRNA. It has affinity for free ribosomal 30S subunits but not for 70S ribosomes.</text>
</comment>
<dbReference type="Proteomes" id="UP000830835">
    <property type="component" value="Unassembled WGS sequence"/>
</dbReference>
<evidence type="ECO:0000313" key="8">
    <source>
        <dbReference type="EMBL" id="MCJ2543924.1"/>
    </source>
</evidence>
<dbReference type="SUPFAM" id="SSF50447">
    <property type="entry name" value="Translation proteins"/>
    <property type="match status" value="1"/>
</dbReference>
<keyword evidence="2 5" id="KW-0690">Ribosome biogenesis</keyword>
<keyword evidence="9" id="KW-1185">Reference proteome</keyword>
<dbReference type="Pfam" id="PF24986">
    <property type="entry name" value="PRC_RimM"/>
    <property type="match status" value="1"/>
</dbReference>
<evidence type="ECO:0000256" key="4">
    <source>
        <dbReference type="ARBA" id="ARBA00023186"/>
    </source>
</evidence>
<comment type="caution">
    <text evidence="8">The sequence shown here is derived from an EMBL/GenBank/DDBJ whole genome shotgun (WGS) entry which is preliminary data.</text>
</comment>
<dbReference type="InterPro" id="IPR009000">
    <property type="entry name" value="Transl_B-barrel_sf"/>
</dbReference>
<dbReference type="Gene3D" id="2.30.30.240">
    <property type="entry name" value="PRC-barrel domain"/>
    <property type="match status" value="1"/>
</dbReference>
<keyword evidence="3 5" id="KW-0698">rRNA processing</keyword>
<dbReference type="InterPro" id="IPR056792">
    <property type="entry name" value="PRC_RimM"/>
</dbReference>
<dbReference type="SUPFAM" id="SSF50346">
    <property type="entry name" value="PRC-barrel domain"/>
    <property type="match status" value="1"/>
</dbReference>
<evidence type="ECO:0000256" key="1">
    <source>
        <dbReference type="ARBA" id="ARBA00022490"/>
    </source>
</evidence>
<protein>
    <recommendedName>
        <fullName evidence="5">Ribosome maturation factor RimM</fullName>
    </recommendedName>
</protein>
<name>A0ABT0CDQ6_THEVL</name>
<keyword evidence="4 5" id="KW-0143">Chaperone</keyword>
<dbReference type="EMBL" id="JAFIRA010000040">
    <property type="protein sequence ID" value="MCJ2543924.1"/>
    <property type="molecule type" value="Genomic_DNA"/>
</dbReference>
<dbReference type="Pfam" id="PF01782">
    <property type="entry name" value="RimM"/>
    <property type="match status" value="1"/>
</dbReference>